<gene>
    <name evidence="9" type="ORF">C1SCF055_LOCUS23859</name>
</gene>
<dbReference type="PANTHER" id="PTHR12246">
    <property type="entry name" value="PALMITOYLTRANSFERASE ZDHHC16"/>
    <property type="match status" value="1"/>
</dbReference>
<keyword evidence="5 7" id="KW-0472">Membrane</keyword>
<evidence type="ECO:0000256" key="1">
    <source>
        <dbReference type="ARBA" id="ARBA00004141"/>
    </source>
</evidence>
<organism evidence="9">
    <name type="scientific">Cladocopium goreaui</name>
    <dbReference type="NCBI Taxonomy" id="2562237"/>
    <lineage>
        <taxon>Eukaryota</taxon>
        <taxon>Sar</taxon>
        <taxon>Alveolata</taxon>
        <taxon>Dinophyceae</taxon>
        <taxon>Suessiales</taxon>
        <taxon>Symbiodiniaceae</taxon>
        <taxon>Cladocopium</taxon>
    </lineage>
</organism>
<dbReference type="EMBL" id="CAMXCT010002336">
    <property type="protein sequence ID" value="CAI3997482.1"/>
    <property type="molecule type" value="Genomic_DNA"/>
</dbReference>
<comment type="catalytic activity">
    <reaction evidence="7">
        <text>L-cysteinyl-[protein] + hexadecanoyl-CoA = S-hexadecanoyl-L-cysteinyl-[protein] + CoA</text>
        <dbReference type="Rhea" id="RHEA:36683"/>
        <dbReference type="Rhea" id="RHEA-COMP:10131"/>
        <dbReference type="Rhea" id="RHEA-COMP:11032"/>
        <dbReference type="ChEBI" id="CHEBI:29950"/>
        <dbReference type="ChEBI" id="CHEBI:57287"/>
        <dbReference type="ChEBI" id="CHEBI:57379"/>
        <dbReference type="ChEBI" id="CHEBI:74151"/>
        <dbReference type="EC" id="2.3.1.225"/>
    </reaction>
</comment>
<dbReference type="GO" id="GO:0016020">
    <property type="term" value="C:membrane"/>
    <property type="evidence" value="ECO:0007669"/>
    <property type="project" value="UniProtKB-SubCell"/>
</dbReference>
<evidence type="ECO:0000256" key="2">
    <source>
        <dbReference type="ARBA" id="ARBA00022679"/>
    </source>
</evidence>
<feature type="transmembrane region" description="Helical" evidence="7">
    <location>
        <begin position="21"/>
        <end position="43"/>
    </location>
</feature>
<comment type="domain">
    <text evidence="7">The DHHC domain is required for palmitoyltransferase activity.</text>
</comment>
<reference evidence="9" key="1">
    <citation type="submission" date="2022-10" db="EMBL/GenBank/DDBJ databases">
        <authorList>
            <person name="Chen Y."/>
            <person name="Dougan E. K."/>
            <person name="Chan C."/>
            <person name="Rhodes N."/>
            <person name="Thang M."/>
        </authorList>
    </citation>
    <scope>NUCLEOTIDE SEQUENCE</scope>
</reference>
<evidence type="ECO:0000259" key="8">
    <source>
        <dbReference type="Pfam" id="PF01529"/>
    </source>
</evidence>
<dbReference type="InterPro" id="IPR039859">
    <property type="entry name" value="PFA4/ZDH16/20/ERF2-like"/>
</dbReference>
<sequence length="302" mass="35091">MRSRQREQQYLDRDAPRFGELSKLLPVFLVVVTIVFLYVQYLFLHCLRLLQWDLPDILRNAVQISRGSWQLGVFHVVTLMLLYCLLRCLLTFPGTIPDGQGWELQTESTTSPVDGEMKSVQITEKETTGERRHCKWCLKYKPDRCHHCRVCNICVLRMDHHCPWVYNCIGFRNHKYFILLLIYSAIDLIFITVTMFESVWWSTRIDVSPALMLSLLFAECFACFLCTVNCLFLGFHGWLTVNAMTTLEFCEKSMKMAGYDSSIYSKGVYENICAVLGPKPLFWFLPCSLPKGDGLTWRDGED</sequence>
<dbReference type="AlphaFoldDB" id="A0A9P1CUR5"/>
<comment type="caution">
    <text evidence="9">The sequence shown here is derived from an EMBL/GenBank/DDBJ whole genome shotgun (WGS) entry which is preliminary data.</text>
</comment>
<dbReference type="EC" id="2.3.1.225" evidence="7"/>
<comment type="subcellular location">
    <subcellularLocation>
        <location evidence="1">Membrane</location>
        <topology evidence="1">Multi-pass membrane protein</topology>
    </subcellularLocation>
</comment>
<evidence type="ECO:0000313" key="11">
    <source>
        <dbReference type="Proteomes" id="UP001152797"/>
    </source>
</evidence>
<evidence type="ECO:0000313" key="9">
    <source>
        <dbReference type="EMBL" id="CAI3997482.1"/>
    </source>
</evidence>
<protein>
    <recommendedName>
        <fullName evidence="7">Palmitoyltransferase</fullName>
        <ecNumber evidence="7">2.3.1.225</ecNumber>
    </recommendedName>
</protein>
<comment type="similarity">
    <text evidence="7">Belongs to the DHHC palmitoyltransferase family.</text>
</comment>
<evidence type="ECO:0000256" key="6">
    <source>
        <dbReference type="ARBA" id="ARBA00023315"/>
    </source>
</evidence>
<accession>A0A9P1CUR5</accession>
<feature type="domain" description="Palmitoyltransferase DHHC" evidence="8">
    <location>
        <begin position="129"/>
        <end position="252"/>
    </location>
</feature>
<keyword evidence="2 7" id="KW-0808">Transferase</keyword>
<dbReference type="GO" id="GO:0019706">
    <property type="term" value="F:protein-cysteine S-palmitoyltransferase activity"/>
    <property type="evidence" value="ECO:0007669"/>
    <property type="project" value="UniProtKB-EC"/>
</dbReference>
<keyword evidence="3 7" id="KW-0812">Transmembrane</keyword>
<evidence type="ECO:0000256" key="7">
    <source>
        <dbReference type="RuleBase" id="RU079119"/>
    </source>
</evidence>
<keyword evidence="11" id="KW-1185">Reference proteome</keyword>
<dbReference type="PROSITE" id="PS50216">
    <property type="entry name" value="DHHC"/>
    <property type="match status" value="1"/>
</dbReference>
<feature type="transmembrane region" description="Helical" evidence="7">
    <location>
        <begin position="176"/>
        <end position="196"/>
    </location>
</feature>
<dbReference type="EMBL" id="CAMXCT030002336">
    <property type="protein sequence ID" value="CAL4784794.1"/>
    <property type="molecule type" value="Genomic_DNA"/>
</dbReference>
<dbReference type="Pfam" id="PF01529">
    <property type="entry name" value="DHHC"/>
    <property type="match status" value="1"/>
</dbReference>
<keyword evidence="4 7" id="KW-1133">Transmembrane helix</keyword>
<feature type="transmembrane region" description="Helical" evidence="7">
    <location>
        <begin position="68"/>
        <end position="86"/>
    </location>
</feature>
<keyword evidence="6 7" id="KW-0012">Acyltransferase</keyword>
<dbReference type="InterPro" id="IPR001594">
    <property type="entry name" value="Palmitoyltrfase_DHHC"/>
</dbReference>
<proteinExistence type="inferred from homology"/>
<feature type="transmembrane region" description="Helical" evidence="7">
    <location>
        <begin position="216"/>
        <end position="239"/>
    </location>
</feature>
<reference evidence="10 11" key="2">
    <citation type="submission" date="2024-05" db="EMBL/GenBank/DDBJ databases">
        <authorList>
            <person name="Chen Y."/>
            <person name="Shah S."/>
            <person name="Dougan E. K."/>
            <person name="Thang M."/>
            <person name="Chan C."/>
        </authorList>
    </citation>
    <scope>NUCLEOTIDE SEQUENCE [LARGE SCALE GENOMIC DNA]</scope>
</reference>
<evidence type="ECO:0000256" key="4">
    <source>
        <dbReference type="ARBA" id="ARBA00022989"/>
    </source>
</evidence>
<evidence type="ECO:0000256" key="3">
    <source>
        <dbReference type="ARBA" id="ARBA00022692"/>
    </source>
</evidence>
<dbReference type="OrthoDB" id="9909019at2759"/>
<dbReference type="EMBL" id="CAMXCT020002336">
    <property type="protein sequence ID" value="CAL1150857.1"/>
    <property type="molecule type" value="Genomic_DNA"/>
</dbReference>
<name>A0A9P1CUR5_9DINO</name>
<dbReference type="Proteomes" id="UP001152797">
    <property type="component" value="Unassembled WGS sequence"/>
</dbReference>
<evidence type="ECO:0000313" key="10">
    <source>
        <dbReference type="EMBL" id="CAL4784794.1"/>
    </source>
</evidence>
<evidence type="ECO:0000256" key="5">
    <source>
        <dbReference type="ARBA" id="ARBA00023136"/>
    </source>
</evidence>